<keyword evidence="5" id="KW-0677">Repeat</keyword>
<dbReference type="CDD" id="cd13117">
    <property type="entry name" value="POLO_box_2"/>
    <property type="match status" value="1"/>
</dbReference>
<dbReference type="GO" id="GO:0000922">
    <property type="term" value="C:spindle pole"/>
    <property type="evidence" value="ECO:0000318"/>
    <property type="project" value="GO_Central"/>
</dbReference>
<evidence type="ECO:0000313" key="18">
    <source>
        <dbReference type="Proteomes" id="UP000007110"/>
    </source>
</evidence>
<comment type="catalytic activity">
    <reaction evidence="10 13">
        <text>L-threonyl-[protein] + ATP = O-phospho-L-threonyl-[protein] + ADP + H(+)</text>
        <dbReference type="Rhea" id="RHEA:46608"/>
        <dbReference type="Rhea" id="RHEA-COMP:11060"/>
        <dbReference type="Rhea" id="RHEA-COMP:11605"/>
        <dbReference type="ChEBI" id="CHEBI:15378"/>
        <dbReference type="ChEBI" id="CHEBI:30013"/>
        <dbReference type="ChEBI" id="CHEBI:30616"/>
        <dbReference type="ChEBI" id="CHEBI:61977"/>
        <dbReference type="ChEBI" id="CHEBI:456216"/>
        <dbReference type="EC" id="2.7.11.21"/>
    </reaction>
</comment>
<dbReference type="KEGG" id="spu:584420"/>
<feature type="domain" description="Protein kinase" evidence="15">
    <location>
        <begin position="70"/>
        <end position="322"/>
    </location>
</feature>
<feature type="region of interest" description="Disordered" evidence="14">
    <location>
        <begin position="571"/>
        <end position="597"/>
    </location>
</feature>
<dbReference type="GO" id="GO:0005634">
    <property type="term" value="C:nucleus"/>
    <property type="evidence" value="ECO:0000318"/>
    <property type="project" value="GO_Central"/>
</dbReference>
<comment type="catalytic activity">
    <reaction evidence="11">
        <text>L-seryl-[protein] + ATP = O-phospho-L-seryl-[protein] + ADP + H(+)</text>
        <dbReference type="Rhea" id="RHEA:17989"/>
        <dbReference type="Rhea" id="RHEA-COMP:9863"/>
        <dbReference type="Rhea" id="RHEA-COMP:11604"/>
        <dbReference type="ChEBI" id="CHEBI:15378"/>
        <dbReference type="ChEBI" id="CHEBI:29999"/>
        <dbReference type="ChEBI" id="CHEBI:30616"/>
        <dbReference type="ChEBI" id="CHEBI:83421"/>
        <dbReference type="ChEBI" id="CHEBI:456216"/>
        <dbReference type="EC" id="2.7.11.21"/>
    </reaction>
</comment>
<dbReference type="GO" id="GO:0005524">
    <property type="term" value="F:ATP binding"/>
    <property type="evidence" value="ECO:0007669"/>
    <property type="project" value="UniProtKB-UniRule"/>
</dbReference>
<keyword evidence="8 12" id="KW-0067">ATP-binding</keyword>
<dbReference type="PROSITE" id="PS00107">
    <property type="entry name" value="PROTEIN_KINASE_ATP"/>
    <property type="match status" value="1"/>
</dbReference>
<dbReference type="GO" id="GO:0005737">
    <property type="term" value="C:cytoplasm"/>
    <property type="evidence" value="ECO:0000318"/>
    <property type="project" value="GO_Central"/>
</dbReference>
<evidence type="ECO:0000259" key="15">
    <source>
        <dbReference type="PROSITE" id="PS50011"/>
    </source>
</evidence>
<dbReference type="InterPro" id="IPR008271">
    <property type="entry name" value="Ser/Thr_kinase_AS"/>
</dbReference>
<dbReference type="Gene3D" id="3.30.200.20">
    <property type="entry name" value="Phosphorylase Kinase, domain 1"/>
    <property type="match status" value="1"/>
</dbReference>
<keyword evidence="7 13" id="KW-0418">Kinase</keyword>
<evidence type="ECO:0000256" key="12">
    <source>
        <dbReference type="PROSITE-ProRule" id="PRU10141"/>
    </source>
</evidence>
<dbReference type="Proteomes" id="UP000007110">
    <property type="component" value="Unassembled WGS sequence"/>
</dbReference>
<dbReference type="Gene3D" id="1.10.510.10">
    <property type="entry name" value="Transferase(Phosphotransferase) domain 1"/>
    <property type="match status" value="1"/>
</dbReference>
<dbReference type="AlphaFoldDB" id="A0A7M7PIK7"/>
<dbReference type="GO" id="GO:0000776">
    <property type="term" value="C:kinetochore"/>
    <property type="evidence" value="ECO:0000318"/>
    <property type="project" value="GO_Central"/>
</dbReference>
<dbReference type="GO" id="GO:0004674">
    <property type="term" value="F:protein serine/threonine kinase activity"/>
    <property type="evidence" value="ECO:0000318"/>
    <property type="project" value="GO_Central"/>
</dbReference>
<evidence type="ECO:0000256" key="8">
    <source>
        <dbReference type="ARBA" id="ARBA00022840"/>
    </source>
</evidence>
<dbReference type="InterPro" id="IPR017441">
    <property type="entry name" value="Protein_kinase_ATP_BS"/>
</dbReference>
<organism evidence="17 18">
    <name type="scientific">Strongylocentrotus purpuratus</name>
    <name type="common">Purple sea urchin</name>
    <dbReference type="NCBI Taxonomy" id="7668"/>
    <lineage>
        <taxon>Eukaryota</taxon>
        <taxon>Metazoa</taxon>
        <taxon>Echinodermata</taxon>
        <taxon>Eleutherozoa</taxon>
        <taxon>Echinozoa</taxon>
        <taxon>Echinoidea</taxon>
        <taxon>Euechinoidea</taxon>
        <taxon>Echinacea</taxon>
        <taxon>Camarodonta</taxon>
        <taxon>Echinidea</taxon>
        <taxon>Strongylocentrotidae</taxon>
        <taxon>Strongylocentrotus</taxon>
    </lineage>
</organism>
<evidence type="ECO:0000256" key="2">
    <source>
        <dbReference type="ARBA" id="ARBA00022490"/>
    </source>
</evidence>
<dbReference type="Pfam" id="PF00659">
    <property type="entry name" value="POLO_box"/>
    <property type="match status" value="2"/>
</dbReference>
<dbReference type="OrthoDB" id="408964at2759"/>
<keyword evidence="9" id="KW-0206">Cytoskeleton</keyword>
<dbReference type="InterPro" id="IPR036947">
    <property type="entry name" value="POLO_box_dom_sf"/>
</dbReference>
<dbReference type="InParanoid" id="A0A7M7PIK7"/>
<evidence type="ECO:0000256" key="5">
    <source>
        <dbReference type="ARBA" id="ARBA00022737"/>
    </source>
</evidence>
<keyword evidence="4 13" id="KW-0808">Transferase</keyword>
<dbReference type="Gene3D" id="3.30.1120.30">
    <property type="entry name" value="POLO box domain"/>
    <property type="match status" value="2"/>
</dbReference>
<evidence type="ECO:0000313" key="17">
    <source>
        <dbReference type="EnsemblMetazoa" id="XP_030851416"/>
    </source>
</evidence>
<reference evidence="18" key="1">
    <citation type="submission" date="2015-02" db="EMBL/GenBank/DDBJ databases">
        <title>Genome sequencing for Strongylocentrotus purpuratus.</title>
        <authorList>
            <person name="Murali S."/>
            <person name="Liu Y."/>
            <person name="Vee V."/>
            <person name="English A."/>
            <person name="Wang M."/>
            <person name="Skinner E."/>
            <person name="Han Y."/>
            <person name="Muzny D.M."/>
            <person name="Worley K.C."/>
            <person name="Gibbs R.A."/>
        </authorList>
    </citation>
    <scope>NUCLEOTIDE SEQUENCE</scope>
</reference>
<feature type="region of interest" description="Disordered" evidence="14">
    <location>
        <begin position="375"/>
        <end position="418"/>
    </location>
</feature>
<name>A0A7M7PIK7_STRPU</name>
<dbReference type="RefSeq" id="XP_030851416.1">
    <property type="nucleotide sequence ID" value="XM_030995556.1"/>
</dbReference>
<dbReference type="PANTHER" id="PTHR24345:SF93">
    <property type="entry name" value="SERINE_THREONINE-PROTEIN KINASE PLK1"/>
    <property type="match status" value="1"/>
</dbReference>
<evidence type="ECO:0000256" key="9">
    <source>
        <dbReference type="ARBA" id="ARBA00023212"/>
    </source>
</evidence>
<accession>A0A7M7PIK7</accession>
<dbReference type="FunFam" id="1.10.510.10:FF:000571">
    <property type="entry name" value="Maternal embryonic leucine zipper kinase"/>
    <property type="match status" value="1"/>
</dbReference>
<evidence type="ECO:0000256" key="6">
    <source>
        <dbReference type="ARBA" id="ARBA00022741"/>
    </source>
</evidence>
<dbReference type="PROSITE" id="PS50078">
    <property type="entry name" value="POLO_BOX"/>
    <property type="match status" value="2"/>
</dbReference>
<dbReference type="InterPro" id="IPR033701">
    <property type="entry name" value="POLO_box_1"/>
</dbReference>
<feature type="region of interest" description="Disordered" evidence="14">
    <location>
        <begin position="1"/>
        <end position="50"/>
    </location>
</feature>
<feature type="domain" description="POLO box" evidence="16">
    <location>
        <begin position="485"/>
        <end position="563"/>
    </location>
</feature>
<dbReference type="PANTHER" id="PTHR24345">
    <property type="entry name" value="SERINE/THREONINE-PROTEIN KINASE PLK"/>
    <property type="match status" value="1"/>
</dbReference>
<dbReference type="OMA" id="NMPESDH"/>
<comment type="subcellular location">
    <subcellularLocation>
        <location evidence="1">Cytoplasm</location>
        <location evidence="1">Cytoskeleton</location>
        <location evidence="1">Microtubule organizing center</location>
        <location evidence="1">Centrosome</location>
    </subcellularLocation>
</comment>
<evidence type="ECO:0000256" key="4">
    <source>
        <dbReference type="ARBA" id="ARBA00022679"/>
    </source>
</evidence>
<dbReference type="CDD" id="cd14099">
    <property type="entry name" value="STKc_PLK"/>
    <property type="match status" value="1"/>
</dbReference>
<evidence type="ECO:0000256" key="11">
    <source>
        <dbReference type="ARBA" id="ARBA00048347"/>
    </source>
</evidence>
<dbReference type="FunFam" id="3.30.1120.30:FF:000002">
    <property type="entry name" value="Serine/threonine-protein kinase PLK"/>
    <property type="match status" value="1"/>
</dbReference>
<proteinExistence type="inferred from homology"/>
<evidence type="ECO:0000256" key="1">
    <source>
        <dbReference type="ARBA" id="ARBA00004300"/>
    </source>
</evidence>
<dbReference type="FunFam" id="3.30.200.20:FF:000091">
    <property type="entry name" value="Serine/threonine-protein kinase PLK"/>
    <property type="match status" value="1"/>
</dbReference>
<dbReference type="SUPFAM" id="SSF56112">
    <property type="entry name" value="Protein kinase-like (PK-like)"/>
    <property type="match status" value="1"/>
</dbReference>
<dbReference type="PROSITE" id="PS00108">
    <property type="entry name" value="PROTEIN_KINASE_ST"/>
    <property type="match status" value="1"/>
</dbReference>
<evidence type="ECO:0000256" key="14">
    <source>
        <dbReference type="SAM" id="MobiDB-lite"/>
    </source>
</evidence>
<sequence>MDQLQKPAPLSPEDTPKTTPSLSSKPHGAGREENVKPPIPPARAPKATPAVSKLPELPAVIVDPESGERYRRGRLLGKGGFARCYELTHLDTHYVYAGKIVPKERISKPSQREKMEREIAVHAQLRHPHIVGFHKHFQDAENIYILLELCRHKSLLHMLKLRKHLTEPEVRYFMLQIIEGVRYLHSHCVIHRDLKLGNMFLTDTMGVKIGDFGLAAKLEFEGDRKRTMCGTPNYIAPEVLGKIGHSFEADVWALGCIMYTMLVGRPPFETSSLKETYARIKHNKYHFPETLSPVAKEIISDLLSSDPEERPPLEVVIDHEFFTQGFVPETLSPTACVTAPDFPITKVLISDRKGDLVTNEFCRLKRESTLQRRDVTAPLSELINNDSSKQGSGTTSQNSGKPSSQPKLRTRITGSRPMTPVTSAIKTAMVNVIEKRSAAVTMVKSASICSMDKVYEMLNTCLEHMPKEDHRTTPKYKPNPSEVVWVIKWVDYSNKYGFGYQLSNKVVGVMFNDKSRISFTPDRSSVQYLSTDSKVHSFPLSSVPSRLSKKVTLLDYFATYMDEHLIKGIDSDKKDGIRSPSPKRKGVDKPGPVNSAQPYLEKWNRTGKAITMYLSNGTLQVNFFEDHTKVILSHNNNDHLVTYINESRTPTTYRVLHITHHGCTKALHTRLSYARHVLYSMMGKGEEDNEKL</sequence>
<dbReference type="EC" id="2.7.11.21" evidence="13"/>
<feature type="compositionally biased region" description="Polar residues" evidence="14">
    <location>
        <begin position="382"/>
        <end position="407"/>
    </location>
</feature>
<dbReference type="InterPro" id="IPR000719">
    <property type="entry name" value="Prot_kinase_dom"/>
</dbReference>
<dbReference type="InterPro" id="IPR033695">
    <property type="entry name" value="POLO_box_2"/>
</dbReference>
<keyword evidence="18" id="KW-1185">Reference proteome</keyword>
<dbReference type="GO" id="GO:0005813">
    <property type="term" value="C:centrosome"/>
    <property type="evidence" value="ECO:0000318"/>
    <property type="project" value="GO_Central"/>
</dbReference>
<keyword evidence="6 12" id="KW-0547">Nucleotide-binding</keyword>
<dbReference type="InterPro" id="IPR000959">
    <property type="entry name" value="POLO_box_dom"/>
</dbReference>
<evidence type="ECO:0000256" key="13">
    <source>
        <dbReference type="RuleBase" id="RU361162"/>
    </source>
</evidence>
<evidence type="ECO:0000259" key="16">
    <source>
        <dbReference type="PROSITE" id="PS50078"/>
    </source>
</evidence>
<comment type="similarity">
    <text evidence="13">Belongs to the protein kinase superfamily. Ser/Thr protein kinase family. CDC5/Polo subfamily.</text>
</comment>
<dbReference type="GeneID" id="584420"/>
<keyword evidence="2" id="KW-0963">Cytoplasm</keyword>
<dbReference type="GO" id="GO:0007052">
    <property type="term" value="P:mitotic spindle organization"/>
    <property type="evidence" value="ECO:0000318"/>
    <property type="project" value="GO_Central"/>
</dbReference>
<evidence type="ECO:0000256" key="10">
    <source>
        <dbReference type="ARBA" id="ARBA00047802"/>
    </source>
</evidence>
<dbReference type="FunFam" id="3.30.1120.30:FF:000001">
    <property type="entry name" value="Serine/threonine-protein kinase PLK"/>
    <property type="match status" value="1"/>
</dbReference>
<dbReference type="PROSITE" id="PS50011">
    <property type="entry name" value="PROTEIN_KINASE_DOM"/>
    <property type="match status" value="1"/>
</dbReference>
<evidence type="ECO:0000256" key="7">
    <source>
        <dbReference type="ARBA" id="ARBA00022777"/>
    </source>
</evidence>
<dbReference type="Pfam" id="PF00069">
    <property type="entry name" value="Pkinase"/>
    <property type="match status" value="1"/>
</dbReference>
<protein>
    <recommendedName>
        <fullName evidence="13">Serine/threonine-protein kinase PLK</fullName>
        <ecNumber evidence="13">2.7.11.21</ecNumber>
    </recommendedName>
    <alternativeName>
        <fullName evidence="13">Polo-like kinase</fullName>
    </alternativeName>
</protein>
<evidence type="ECO:0000256" key="3">
    <source>
        <dbReference type="ARBA" id="ARBA00022527"/>
    </source>
</evidence>
<dbReference type="CDD" id="cd13118">
    <property type="entry name" value="POLO_box_1"/>
    <property type="match status" value="1"/>
</dbReference>
<dbReference type="EnsemblMetazoa" id="XM_030995556">
    <property type="protein sequence ID" value="XP_030851416"/>
    <property type="gene ID" value="LOC584420"/>
</dbReference>
<feature type="binding site" evidence="12">
    <location>
        <position position="99"/>
    </location>
    <ligand>
        <name>ATP</name>
        <dbReference type="ChEBI" id="CHEBI:30616"/>
    </ligand>
</feature>
<keyword evidence="3 13" id="KW-0723">Serine/threonine-protein kinase</keyword>
<dbReference type="SMART" id="SM00220">
    <property type="entry name" value="S_TKc"/>
    <property type="match status" value="1"/>
</dbReference>
<reference evidence="17" key="2">
    <citation type="submission" date="2021-01" db="UniProtKB">
        <authorList>
            <consortium name="EnsemblMetazoa"/>
        </authorList>
    </citation>
    <scope>IDENTIFICATION</scope>
</reference>
<feature type="domain" description="POLO box" evidence="16">
    <location>
        <begin position="599"/>
        <end position="683"/>
    </location>
</feature>
<dbReference type="SUPFAM" id="SSF82615">
    <property type="entry name" value="Polo-box domain"/>
    <property type="match status" value="2"/>
</dbReference>
<dbReference type="InterPro" id="IPR011009">
    <property type="entry name" value="Kinase-like_dom_sf"/>
</dbReference>